<reference evidence="2 3" key="1">
    <citation type="journal article" date="2015" name="Proc. Natl. Acad. Sci. U.S.A.">
        <title>The resurrection genome of Boea hygrometrica: A blueprint for survival of dehydration.</title>
        <authorList>
            <person name="Xiao L."/>
            <person name="Yang G."/>
            <person name="Zhang L."/>
            <person name="Yang X."/>
            <person name="Zhao S."/>
            <person name="Ji Z."/>
            <person name="Zhou Q."/>
            <person name="Hu M."/>
            <person name="Wang Y."/>
            <person name="Chen M."/>
            <person name="Xu Y."/>
            <person name="Jin H."/>
            <person name="Xiao X."/>
            <person name="Hu G."/>
            <person name="Bao F."/>
            <person name="Hu Y."/>
            <person name="Wan P."/>
            <person name="Li L."/>
            <person name="Deng X."/>
            <person name="Kuang T."/>
            <person name="Xiang C."/>
            <person name="Zhu J.K."/>
            <person name="Oliver M.J."/>
            <person name="He Y."/>
        </authorList>
    </citation>
    <scope>NUCLEOTIDE SEQUENCE [LARGE SCALE GENOMIC DNA]</scope>
    <source>
        <strain evidence="3">cv. XS01</strain>
    </source>
</reference>
<proteinExistence type="predicted"/>
<sequence length="134" mass="14496">MGCPGQARTKFRRQNRSQQAAGKIGRQPHGGGRRHRRECGTRPHAGRNMRGLAVPGAQPCPTVRYISAQWPASMRQCVLAGAWPCARAAARDGAAARGGAGSLPTPFFLFLSILKSEIPYNSGIKCIEESEPWL</sequence>
<name>A0A2Z7B5P2_9LAMI</name>
<dbReference type="Proteomes" id="UP000250235">
    <property type="component" value="Unassembled WGS sequence"/>
</dbReference>
<keyword evidence="3" id="KW-1185">Reference proteome</keyword>
<organism evidence="2 3">
    <name type="scientific">Dorcoceras hygrometricum</name>
    <dbReference type="NCBI Taxonomy" id="472368"/>
    <lineage>
        <taxon>Eukaryota</taxon>
        <taxon>Viridiplantae</taxon>
        <taxon>Streptophyta</taxon>
        <taxon>Embryophyta</taxon>
        <taxon>Tracheophyta</taxon>
        <taxon>Spermatophyta</taxon>
        <taxon>Magnoliopsida</taxon>
        <taxon>eudicotyledons</taxon>
        <taxon>Gunneridae</taxon>
        <taxon>Pentapetalae</taxon>
        <taxon>asterids</taxon>
        <taxon>lamiids</taxon>
        <taxon>Lamiales</taxon>
        <taxon>Gesneriaceae</taxon>
        <taxon>Didymocarpoideae</taxon>
        <taxon>Trichosporeae</taxon>
        <taxon>Loxocarpinae</taxon>
        <taxon>Dorcoceras</taxon>
    </lineage>
</organism>
<evidence type="ECO:0000313" key="2">
    <source>
        <dbReference type="EMBL" id="KZV29340.1"/>
    </source>
</evidence>
<accession>A0A2Z7B5P2</accession>
<evidence type="ECO:0000313" key="3">
    <source>
        <dbReference type="Proteomes" id="UP000250235"/>
    </source>
</evidence>
<evidence type="ECO:0000256" key="1">
    <source>
        <dbReference type="SAM" id="MobiDB-lite"/>
    </source>
</evidence>
<dbReference type="AlphaFoldDB" id="A0A2Z7B5P2"/>
<feature type="region of interest" description="Disordered" evidence="1">
    <location>
        <begin position="1"/>
        <end position="53"/>
    </location>
</feature>
<dbReference type="EMBL" id="KV009385">
    <property type="protein sequence ID" value="KZV29340.1"/>
    <property type="molecule type" value="Genomic_DNA"/>
</dbReference>
<gene>
    <name evidence="2" type="ORF">F511_18491</name>
</gene>
<protein>
    <submittedName>
        <fullName evidence="2">Uncharacterized protein</fullName>
    </submittedName>
</protein>